<keyword evidence="2" id="KW-0472">Membrane</keyword>
<name>X8DCZ1_MYCXE</name>
<dbReference type="PATRIC" id="fig|1299334.3.peg.2078"/>
<keyword evidence="2" id="KW-1133">Transmembrane helix</keyword>
<evidence type="ECO:0000313" key="3">
    <source>
        <dbReference type="EMBL" id="EUA65931.1"/>
    </source>
</evidence>
<dbReference type="AlphaFoldDB" id="X8DCZ1"/>
<evidence type="ECO:0000256" key="1">
    <source>
        <dbReference type="SAM" id="MobiDB-lite"/>
    </source>
</evidence>
<proteinExistence type="predicted"/>
<comment type="caution">
    <text evidence="3">The sequence shown here is derived from an EMBL/GenBank/DDBJ whole genome shotgun (WGS) entry which is preliminary data.</text>
</comment>
<feature type="transmembrane region" description="Helical" evidence="2">
    <location>
        <begin position="76"/>
        <end position="95"/>
    </location>
</feature>
<protein>
    <submittedName>
        <fullName evidence="3">AMP-binding enzyme family protein</fullName>
    </submittedName>
</protein>
<dbReference type="EMBL" id="JAOB01000023">
    <property type="protein sequence ID" value="EUA65931.1"/>
    <property type="molecule type" value="Genomic_DNA"/>
</dbReference>
<feature type="region of interest" description="Disordered" evidence="1">
    <location>
        <begin position="146"/>
        <end position="181"/>
    </location>
</feature>
<feature type="compositionally biased region" description="Basic and acidic residues" evidence="1">
    <location>
        <begin position="171"/>
        <end position="181"/>
    </location>
</feature>
<evidence type="ECO:0000256" key="2">
    <source>
        <dbReference type="SAM" id="Phobius"/>
    </source>
</evidence>
<accession>X8DCZ1</accession>
<sequence length="181" mass="20032">MSCRPISPPYYRRWVRARLRSWSPRPRRRYPLDLLHIWATGRPKAVRHSDATLLTAARGYTAHLGLGSKRDELGTIAFPIAHIGGIVYLASALLADFPVLMMPKFAPEHLAGCSPNTGSRSPVPALPLPDDAVGAARQRTQRTCGALAADADRRWRRLPSRVAQAGSPTSRHSDRARIRDD</sequence>
<dbReference type="InterPro" id="IPR042099">
    <property type="entry name" value="ANL_N_sf"/>
</dbReference>
<gene>
    <name evidence="3" type="ORF">I553_0062</name>
</gene>
<dbReference type="SUPFAM" id="SSF56801">
    <property type="entry name" value="Acetyl-CoA synthetase-like"/>
    <property type="match status" value="1"/>
</dbReference>
<keyword evidence="2" id="KW-0812">Transmembrane</keyword>
<dbReference type="Gene3D" id="3.40.50.12780">
    <property type="entry name" value="N-terminal domain of ligase-like"/>
    <property type="match status" value="1"/>
</dbReference>
<reference evidence="3" key="1">
    <citation type="submission" date="2014-01" db="EMBL/GenBank/DDBJ databases">
        <authorList>
            <person name="Brown-Elliot B."/>
            <person name="Wallace R."/>
            <person name="Lenaerts A."/>
            <person name="Ordway D."/>
            <person name="DeGroote M.A."/>
            <person name="Parker T."/>
            <person name="Sizemore C."/>
            <person name="Tallon L.J."/>
            <person name="Sadzewicz L.K."/>
            <person name="Sengamalay N."/>
            <person name="Fraser C.M."/>
            <person name="Hine E."/>
            <person name="Shefchek K.A."/>
            <person name="Das S.P."/>
            <person name="Tettelin H."/>
        </authorList>
    </citation>
    <scope>NUCLEOTIDE SEQUENCE [LARGE SCALE GENOMIC DNA]</scope>
    <source>
        <strain evidence="3">4042</strain>
    </source>
</reference>
<organism evidence="3">
    <name type="scientific">Mycobacterium xenopi 4042</name>
    <dbReference type="NCBI Taxonomy" id="1299334"/>
    <lineage>
        <taxon>Bacteria</taxon>
        <taxon>Bacillati</taxon>
        <taxon>Actinomycetota</taxon>
        <taxon>Actinomycetes</taxon>
        <taxon>Mycobacteriales</taxon>
        <taxon>Mycobacteriaceae</taxon>
        <taxon>Mycobacterium</taxon>
    </lineage>
</organism>